<dbReference type="NCBIfam" id="TIGR01409">
    <property type="entry name" value="TAT_signal_seq"/>
    <property type="match status" value="1"/>
</dbReference>
<organism evidence="2 3">
    <name type="scientific">Pseudomonas inefficax</name>
    <dbReference type="NCBI Taxonomy" id="2078786"/>
    <lineage>
        <taxon>Bacteria</taxon>
        <taxon>Pseudomonadati</taxon>
        <taxon>Pseudomonadota</taxon>
        <taxon>Gammaproteobacteria</taxon>
        <taxon>Pseudomonadales</taxon>
        <taxon>Pseudomonadaceae</taxon>
        <taxon>Pseudomonas</taxon>
    </lineage>
</organism>
<gene>
    <name evidence="2" type="ORF">JV551A3_V1_1640163</name>
</gene>
<accession>A0AAQ1PAC5</accession>
<comment type="caution">
    <text evidence="2">The sequence shown here is derived from an EMBL/GenBank/DDBJ whole genome shotgun (WGS) entry which is preliminary data.</text>
</comment>
<evidence type="ECO:0000313" key="2">
    <source>
        <dbReference type="EMBL" id="SPO62087.1"/>
    </source>
</evidence>
<evidence type="ECO:0000256" key="1">
    <source>
        <dbReference type="ARBA" id="ARBA00022729"/>
    </source>
</evidence>
<dbReference type="AlphaFoldDB" id="A0AAQ1PAC5"/>
<proteinExistence type="predicted"/>
<name>A0AAQ1PAC5_9PSED</name>
<keyword evidence="3" id="KW-1185">Reference proteome</keyword>
<protein>
    <recommendedName>
        <fullName evidence="4">Twin-arginine translocation signal domain-containing protein</fullName>
    </recommendedName>
</protein>
<reference evidence="2 3" key="1">
    <citation type="submission" date="2018-02" db="EMBL/GenBank/DDBJ databases">
        <authorList>
            <person name="Dubost A."/>
        </authorList>
    </citation>
    <scope>NUCLEOTIDE SEQUENCE [LARGE SCALE GENOMIC DNA]</scope>
    <source>
        <strain evidence="3">JV551A3</strain>
    </source>
</reference>
<evidence type="ECO:0000313" key="3">
    <source>
        <dbReference type="Proteomes" id="UP000294335"/>
    </source>
</evidence>
<dbReference type="RefSeq" id="WP_133971268.1">
    <property type="nucleotide sequence ID" value="NZ_OPYN01000164.1"/>
</dbReference>
<sequence>MGLDELTISRRRFLRAGSGVAALAVLANSPWLAMASARPLPANDIRFIVTDRRHALSVAFAKAYVARGSEPLEVVDGLTRLWQQSLLPMWRRRDGAVAGLTTRAVWQCLAEQARSHSLRTRALAPVGVNDGHPDNLVSWIIA</sequence>
<dbReference type="InterPro" id="IPR019546">
    <property type="entry name" value="TAT_signal_bac_arc"/>
</dbReference>
<dbReference type="PROSITE" id="PS51318">
    <property type="entry name" value="TAT"/>
    <property type="match status" value="1"/>
</dbReference>
<keyword evidence="1" id="KW-0732">Signal</keyword>
<dbReference type="Proteomes" id="UP000294335">
    <property type="component" value="Unassembled WGS sequence"/>
</dbReference>
<evidence type="ECO:0008006" key="4">
    <source>
        <dbReference type="Google" id="ProtNLM"/>
    </source>
</evidence>
<dbReference type="EMBL" id="OPYN01000164">
    <property type="protein sequence ID" value="SPO62087.1"/>
    <property type="molecule type" value="Genomic_DNA"/>
</dbReference>
<dbReference type="InterPro" id="IPR006311">
    <property type="entry name" value="TAT_signal"/>
</dbReference>